<dbReference type="EMBL" id="JBELPZ010000013">
    <property type="protein sequence ID" value="MFL9845224.1"/>
    <property type="molecule type" value="Genomic_DNA"/>
</dbReference>
<dbReference type="CDD" id="cd05015">
    <property type="entry name" value="SIS_PGI_1"/>
    <property type="match status" value="1"/>
</dbReference>
<dbReference type="InterPro" id="IPR035482">
    <property type="entry name" value="SIS_PGI_2"/>
</dbReference>
<evidence type="ECO:0000256" key="3">
    <source>
        <dbReference type="ARBA" id="ARBA00022432"/>
    </source>
</evidence>
<dbReference type="RefSeq" id="WP_408085497.1">
    <property type="nucleotide sequence ID" value="NZ_JBELPZ010000013.1"/>
</dbReference>
<dbReference type="PROSITE" id="PS00765">
    <property type="entry name" value="P_GLUCOSE_ISOMERASE_1"/>
    <property type="match status" value="1"/>
</dbReference>
<evidence type="ECO:0000256" key="5">
    <source>
        <dbReference type="ARBA" id="ARBA00023235"/>
    </source>
</evidence>
<evidence type="ECO:0000313" key="10">
    <source>
        <dbReference type="Proteomes" id="UP001629156"/>
    </source>
</evidence>
<dbReference type="PROSITE" id="PS51463">
    <property type="entry name" value="P_GLUCOSE_ISOMERASE_3"/>
    <property type="match status" value="1"/>
</dbReference>
<proteinExistence type="inferred from homology"/>
<gene>
    <name evidence="7 9" type="primary">pgi</name>
    <name evidence="9" type="ORF">ABS766_12415</name>
</gene>
<keyword evidence="3 7" id="KW-0312">Gluconeogenesis</keyword>
<keyword evidence="10" id="KW-1185">Reference proteome</keyword>
<dbReference type="SUPFAM" id="SSF53697">
    <property type="entry name" value="SIS domain"/>
    <property type="match status" value="1"/>
</dbReference>
<dbReference type="PANTHER" id="PTHR11469:SF1">
    <property type="entry name" value="GLUCOSE-6-PHOSPHATE ISOMERASE"/>
    <property type="match status" value="1"/>
</dbReference>
<feature type="active site" evidence="7">
    <location>
        <position position="386"/>
    </location>
</feature>
<evidence type="ECO:0000256" key="2">
    <source>
        <dbReference type="ARBA" id="ARBA00006604"/>
    </source>
</evidence>
<evidence type="ECO:0000256" key="8">
    <source>
        <dbReference type="RuleBase" id="RU000612"/>
    </source>
</evidence>
<comment type="pathway">
    <text evidence="1 7 8">Carbohydrate degradation; glycolysis; D-glyceraldehyde 3-phosphate and glycerone phosphate from D-glucose: step 2/4.</text>
</comment>
<dbReference type="Pfam" id="PF00342">
    <property type="entry name" value="PGI"/>
    <property type="match status" value="1"/>
</dbReference>
<feature type="active site" description="Proton donor" evidence="7">
    <location>
        <position position="355"/>
    </location>
</feature>
<protein>
    <recommendedName>
        <fullName evidence="7">Glucose-6-phosphate isomerase</fullName>
        <shortName evidence="7">GPI</shortName>
        <ecNumber evidence="7">5.3.1.9</ecNumber>
    </recommendedName>
    <alternativeName>
        <fullName evidence="7">Phosphoglucose isomerase</fullName>
        <shortName evidence="7">PGI</shortName>
    </alternativeName>
    <alternativeName>
        <fullName evidence="7">Phosphohexose isomerase</fullName>
        <shortName evidence="7">PHI</shortName>
    </alternativeName>
</protein>
<dbReference type="Gene3D" id="3.40.50.10490">
    <property type="entry name" value="Glucose-6-phosphate isomerase like protein, domain 1"/>
    <property type="match status" value="2"/>
</dbReference>
<name>A0ABW8YYP8_9FLAO</name>
<dbReference type="NCBIfam" id="NF001211">
    <property type="entry name" value="PRK00179.1"/>
    <property type="match status" value="1"/>
</dbReference>
<sequence>MALQNTNPSGTQAWHELRGHFAEMQFATLQEMFATDPLRAEKFHIKWQDFLVDYSKNIINEKTLQLLQQLANEVDLRGAMESYFGGDDINRTEGRAVLHTALRAPETAVIKVDGENVMPEVYQVKHKIKQFTDAVIGGEKKGYTGKPFTHIVNIGIGGSDLGPNMVVEALKFYANQLDVRFISNVDGDHVAESLKGLDPETTLFVIVSKTFTTQETLSNAETAREWFLKSASQDDVAKHFVAVSTNIEKVTGFGIHEDNIFPMWDWVGGRFSLWSAVGLSIALAVGYDNFDNLLKGAHQMDEHFRTAEFEENIPVIMALLSIWYNNFFDAESEALIPYTQYLQKLAPYLQQGIMESNGKSVGRDGNPVNYQTGTIIWGEPGTNSQHAFFQLIHQGTKLIPTDFIGFVKSLHGDQDHHDKLMSNFFAQTEALLSGKTEAQVKAEFDKAGITGEKAAYLTPFKIFRGNKPTNTLLIDKLTPQSLGSLIALYEHKIFVQGVIWNIFSYDQWGVELGKQLANSILGEIQGGEVKEHDSSTEFLLQEFLKKR</sequence>
<evidence type="ECO:0000256" key="7">
    <source>
        <dbReference type="HAMAP-Rule" id="MF_00473"/>
    </source>
</evidence>
<dbReference type="Gene3D" id="1.10.1390.10">
    <property type="match status" value="1"/>
</dbReference>
<dbReference type="EC" id="5.3.1.9" evidence="7"/>
<comment type="catalytic activity">
    <reaction evidence="6 7 8">
        <text>alpha-D-glucose 6-phosphate = beta-D-fructose 6-phosphate</text>
        <dbReference type="Rhea" id="RHEA:11816"/>
        <dbReference type="ChEBI" id="CHEBI:57634"/>
        <dbReference type="ChEBI" id="CHEBI:58225"/>
        <dbReference type="EC" id="5.3.1.9"/>
    </reaction>
</comment>
<feature type="active site" evidence="7">
    <location>
        <position position="514"/>
    </location>
</feature>
<evidence type="ECO:0000256" key="1">
    <source>
        <dbReference type="ARBA" id="ARBA00004926"/>
    </source>
</evidence>
<organism evidence="9 10">
    <name type="scientific">Flavobacterium rhizosphaerae</name>
    <dbReference type="NCBI Taxonomy" id="3163298"/>
    <lineage>
        <taxon>Bacteria</taxon>
        <taxon>Pseudomonadati</taxon>
        <taxon>Bacteroidota</taxon>
        <taxon>Flavobacteriia</taxon>
        <taxon>Flavobacteriales</taxon>
        <taxon>Flavobacteriaceae</taxon>
        <taxon>Flavobacterium</taxon>
    </lineage>
</organism>
<dbReference type="InterPro" id="IPR018189">
    <property type="entry name" value="Phosphoglucose_isomerase_CS"/>
</dbReference>
<comment type="caution">
    <text evidence="9">The sequence shown here is derived from an EMBL/GenBank/DDBJ whole genome shotgun (WGS) entry which is preliminary data.</text>
</comment>
<dbReference type="InterPro" id="IPR046348">
    <property type="entry name" value="SIS_dom_sf"/>
</dbReference>
<comment type="pathway">
    <text evidence="7">Carbohydrate biosynthesis; gluconeogenesis.</text>
</comment>
<keyword evidence="7" id="KW-0963">Cytoplasm</keyword>
<accession>A0ABW8YYP8</accession>
<dbReference type="HAMAP" id="MF_00473">
    <property type="entry name" value="G6P_isomerase"/>
    <property type="match status" value="1"/>
</dbReference>
<keyword evidence="4 7" id="KW-0324">Glycolysis</keyword>
<comment type="function">
    <text evidence="7">Catalyzes the reversible isomerization of glucose-6-phosphate to fructose-6-phosphate.</text>
</comment>
<comment type="subcellular location">
    <subcellularLocation>
        <location evidence="7">Cytoplasm</location>
    </subcellularLocation>
</comment>
<dbReference type="PANTHER" id="PTHR11469">
    <property type="entry name" value="GLUCOSE-6-PHOSPHATE ISOMERASE"/>
    <property type="match status" value="1"/>
</dbReference>
<dbReference type="PROSITE" id="PS00174">
    <property type="entry name" value="P_GLUCOSE_ISOMERASE_2"/>
    <property type="match status" value="1"/>
</dbReference>
<dbReference type="GO" id="GO:0004347">
    <property type="term" value="F:glucose-6-phosphate isomerase activity"/>
    <property type="evidence" value="ECO:0007669"/>
    <property type="project" value="UniProtKB-EC"/>
</dbReference>
<dbReference type="InterPro" id="IPR035476">
    <property type="entry name" value="SIS_PGI_1"/>
</dbReference>
<dbReference type="InterPro" id="IPR023096">
    <property type="entry name" value="G6P_Isomerase_C"/>
</dbReference>
<dbReference type="CDD" id="cd05016">
    <property type="entry name" value="SIS_PGI_2"/>
    <property type="match status" value="1"/>
</dbReference>
<evidence type="ECO:0000256" key="4">
    <source>
        <dbReference type="ARBA" id="ARBA00023152"/>
    </source>
</evidence>
<dbReference type="PRINTS" id="PR00662">
    <property type="entry name" value="G6PISOMERASE"/>
</dbReference>
<reference evidence="9 10" key="1">
    <citation type="submission" date="2024-06" db="EMBL/GenBank/DDBJ databases">
        <authorList>
            <person name="Kaempfer P."/>
            <person name="Viver T."/>
        </authorList>
    </citation>
    <scope>NUCLEOTIDE SEQUENCE [LARGE SCALE GENOMIC DNA]</scope>
    <source>
        <strain evidence="9 10">ST-119</strain>
    </source>
</reference>
<evidence type="ECO:0000256" key="6">
    <source>
        <dbReference type="ARBA" id="ARBA00029321"/>
    </source>
</evidence>
<dbReference type="Proteomes" id="UP001629156">
    <property type="component" value="Unassembled WGS sequence"/>
</dbReference>
<keyword evidence="5 7" id="KW-0413">Isomerase</keyword>
<comment type="similarity">
    <text evidence="2 7 8">Belongs to the GPI family.</text>
</comment>
<evidence type="ECO:0000313" key="9">
    <source>
        <dbReference type="EMBL" id="MFL9845224.1"/>
    </source>
</evidence>
<dbReference type="InterPro" id="IPR001672">
    <property type="entry name" value="G6P_Isomerase"/>
</dbReference>